<proteinExistence type="inferred from homology"/>
<dbReference type="Gene3D" id="3.40.50.2000">
    <property type="entry name" value="Glycogen Phosphorylase B"/>
    <property type="match status" value="2"/>
</dbReference>
<dbReference type="PROSITE" id="PS00375">
    <property type="entry name" value="UDPGT"/>
    <property type="match status" value="1"/>
</dbReference>
<evidence type="ECO:0000256" key="2">
    <source>
        <dbReference type="ARBA" id="ARBA00009995"/>
    </source>
</evidence>
<evidence type="ECO:0000256" key="6">
    <source>
        <dbReference type="ARBA" id="ARBA00022989"/>
    </source>
</evidence>
<dbReference type="PANTHER" id="PTHR48043">
    <property type="entry name" value="EG:EG0003.4 PROTEIN-RELATED"/>
    <property type="match status" value="1"/>
</dbReference>
<dbReference type="EMBL" id="JAAKFY010000020">
    <property type="protein sequence ID" value="KAF3840919.1"/>
    <property type="molecule type" value="Genomic_DNA"/>
</dbReference>
<accession>A0A7J5XWN4</accession>
<evidence type="ECO:0000256" key="7">
    <source>
        <dbReference type="ARBA" id="ARBA00023136"/>
    </source>
</evidence>
<evidence type="ECO:0000256" key="1">
    <source>
        <dbReference type="ARBA" id="ARBA00004370"/>
    </source>
</evidence>
<comment type="caution">
    <text evidence="10">The sequence shown here is derived from an EMBL/GenBank/DDBJ whole genome shotgun (WGS) entry which is preliminary data.</text>
</comment>
<dbReference type="CDD" id="cd03784">
    <property type="entry name" value="GT1_Gtf-like"/>
    <property type="match status" value="2"/>
</dbReference>
<name>A0A7J5XWN4_DISMA</name>
<evidence type="ECO:0008006" key="12">
    <source>
        <dbReference type="Google" id="ProtNLM"/>
    </source>
</evidence>
<evidence type="ECO:0000256" key="8">
    <source>
        <dbReference type="SAM" id="Phobius"/>
    </source>
</evidence>
<keyword evidence="4" id="KW-0808">Transferase</keyword>
<dbReference type="FunFam" id="3.40.50.2000:FF:000203">
    <property type="entry name" value="UDP-glucuronosyltransferase"/>
    <property type="match status" value="2"/>
</dbReference>
<dbReference type="Pfam" id="PF00201">
    <property type="entry name" value="UDPGT"/>
    <property type="match status" value="2"/>
</dbReference>
<gene>
    <name evidence="10" type="ORF">F7725_006781</name>
</gene>
<dbReference type="GO" id="GO:0016020">
    <property type="term" value="C:membrane"/>
    <property type="evidence" value="ECO:0007669"/>
    <property type="project" value="UniProtKB-SubCell"/>
</dbReference>
<dbReference type="InterPro" id="IPR035595">
    <property type="entry name" value="UDP_glycos_trans_CS"/>
</dbReference>
<dbReference type="PANTHER" id="PTHR48043:SF63">
    <property type="entry name" value="UDP GLUCURONOSYLTRANSFERASE 5 FAMILY, POLYPEPTIDE F1-RELATED"/>
    <property type="match status" value="1"/>
</dbReference>
<dbReference type="InterPro" id="IPR050271">
    <property type="entry name" value="UDP-glycosyltransferase"/>
</dbReference>
<keyword evidence="7 8" id="KW-0472">Membrane</keyword>
<dbReference type="SUPFAM" id="SSF53756">
    <property type="entry name" value="UDP-Glycosyltransferase/glycogen phosphorylase"/>
    <property type="match status" value="2"/>
</dbReference>
<evidence type="ECO:0000256" key="3">
    <source>
        <dbReference type="ARBA" id="ARBA00022676"/>
    </source>
</evidence>
<comment type="subcellular location">
    <subcellularLocation>
        <location evidence="1">Membrane</location>
    </subcellularLocation>
</comment>
<feature type="transmembrane region" description="Helical" evidence="8">
    <location>
        <begin position="982"/>
        <end position="1005"/>
    </location>
</feature>
<keyword evidence="5 8" id="KW-0812">Transmembrane</keyword>
<evidence type="ECO:0000256" key="4">
    <source>
        <dbReference type="ARBA" id="ARBA00022679"/>
    </source>
</evidence>
<dbReference type="FunFam" id="3.40.50.2000:FF:000001">
    <property type="entry name" value="UDP-glucuronosyltransferase"/>
    <property type="match status" value="1"/>
</dbReference>
<dbReference type="InterPro" id="IPR002213">
    <property type="entry name" value="UDP_glucos_trans"/>
</dbReference>
<organism evidence="10 11">
    <name type="scientific">Dissostichus mawsoni</name>
    <name type="common">Antarctic cod</name>
    <dbReference type="NCBI Taxonomy" id="36200"/>
    <lineage>
        <taxon>Eukaryota</taxon>
        <taxon>Metazoa</taxon>
        <taxon>Chordata</taxon>
        <taxon>Craniata</taxon>
        <taxon>Vertebrata</taxon>
        <taxon>Euteleostomi</taxon>
        <taxon>Actinopterygii</taxon>
        <taxon>Neopterygii</taxon>
        <taxon>Teleostei</taxon>
        <taxon>Neoteleostei</taxon>
        <taxon>Acanthomorphata</taxon>
        <taxon>Eupercaria</taxon>
        <taxon>Perciformes</taxon>
        <taxon>Notothenioidei</taxon>
        <taxon>Nototheniidae</taxon>
        <taxon>Dissostichus</taxon>
    </lineage>
</organism>
<reference evidence="10 11" key="1">
    <citation type="submission" date="2020-03" db="EMBL/GenBank/DDBJ databases">
        <title>Dissostichus mawsoni Genome sequencing and assembly.</title>
        <authorList>
            <person name="Park H."/>
        </authorList>
    </citation>
    <scope>NUCLEOTIDE SEQUENCE [LARGE SCALE GENOMIC DNA]</scope>
    <source>
        <strain evidence="10">DM0001</strain>
        <tissue evidence="10">Muscle</tissue>
    </source>
</reference>
<dbReference type="GO" id="GO:0008194">
    <property type="term" value="F:UDP-glycosyltransferase activity"/>
    <property type="evidence" value="ECO:0007669"/>
    <property type="project" value="InterPro"/>
</dbReference>
<feature type="chain" id="PRO_5029613714" description="UDP-glycosyltransferases domain-containing protein" evidence="9">
    <location>
        <begin position="27"/>
        <end position="1017"/>
    </location>
</feature>
<protein>
    <recommendedName>
        <fullName evidence="12">UDP-glycosyltransferases domain-containing protein</fullName>
    </recommendedName>
</protein>
<keyword evidence="9" id="KW-0732">Signal</keyword>
<keyword evidence="6 8" id="KW-1133">Transmembrane helix</keyword>
<dbReference type="OrthoDB" id="5835829at2759"/>
<comment type="similarity">
    <text evidence="2">Belongs to the UDP-glycosyltransferase family.</text>
</comment>
<feature type="signal peptide" evidence="9">
    <location>
        <begin position="1"/>
        <end position="26"/>
    </location>
</feature>
<feature type="transmembrane region" description="Helical" evidence="8">
    <location>
        <begin position="473"/>
        <end position="500"/>
    </location>
</feature>
<evidence type="ECO:0000256" key="9">
    <source>
        <dbReference type="SAM" id="SignalP"/>
    </source>
</evidence>
<keyword evidence="11" id="KW-1185">Reference proteome</keyword>
<sequence length="1017" mass="115453">MLLHRACGIFVFLSVCLISFTPPCDGGNILVFPVDGSHWINMKILLEELHARGHSIDVIRASNSWYIPEKSPLYTSITIEINEGFEDFFDVYLQEHMRAQREGASALTFLKLTKDFLSMIAHAHSIWSYALPQILDDEMMVKSLKDAQYDLVLTDPAIAPGVVLAKYLKLPLVLNVRWITSGEGHFVIAPSPLSYIPVPGSGLTDKMTFFQREFLVGPVYDAICEKYIEGGCDIISLLQEADIWLFRSDFVFEFPRPTMPNVIYIGGFQCKPAQPLPADLEDFVQSAGEHGVIIMTLGTLVNALPKEVANEIASVFAKMPQKVIWRHKGERPSTLGNNTLIVDWMPQKDLLGHPQTKVFVAHGGTNGVQEAIYHGVPVLGIPLFFDQYDNLLRLQHRGAGKIIELADVSRNSFEQGINEVLHHDSYRQNMQRLSRLHRDQPMAPMDQATFWVEYVMRNKGAPHLRTEAYKMPWYSYYCLDVLLLLLTIATVLLLLTFAMFRFLCCRARSVCLISFTPPCDGGNILVFALDGSHWINMKILLEELHARGHSITVIRASNSWYIPEKSPLYTSINMELSKGMEDILDVYLQQHMQAQREGASALTFLKLTKDFLFLIAHLHLMWADALPQILDDEMVVKSLKDAQYDLVLTDPGIGPGVILAKYFKLPLVLNVRWITSGEGHFVIAPSPLSYIPVPGSGLTDKMTFFQRVKNIFFFGIILFQQEFLVGPVYDAICEKYIEGGCDIISLLQEADIWLFRSDFVFEFPRPTMPNVIYIGGFQCKPAQPLPADLEDFVQSAGEHGVIIMTLGTYVKALPKEVANEIASVFAKMPQKVIWKHKGERPSTLGNNTLIVDWMPQKDLLGHPQTKVFVAHGEPTAYRRPFTTGSLCSYDNLLRLQHRGAGKIIELADVSRHSFEQGINEVLHHDSYRQNMQRLSRLHRDQPMAPMDQATFWVEYVMRNKGAPHLRTEAYKMPWYSYYCLDVLLLLLTIATVLLLLTFAMFRFLCCRARRKTKSKQH</sequence>
<keyword evidence="3" id="KW-0328">Glycosyltransferase</keyword>
<evidence type="ECO:0000313" key="10">
    <source>
        <dbReference type="EMBL" id="KAF3840919.1"/>
    </source>
</evidence>
<dbReference type="Proteomes" id="UP000518266">
    <property type="component" value="Unassembled WGS sequence"/>
</dbReference>
<dbReference type="AlphaFoldDB" id="A0A7J5XWN4"/>
<evidence type="ECO:0000256" key="5">
    <source>
        <dbReference type="ARBA" id="ARBA00022692"/>
    </source>
</evidence>
<evidence type="ECO:0000313" key="11">
    <source>
        <dbReference type="Proteomes" id="UP000518266"/>
    </source>
</evidence>